<dbReference type="InterPro" id="IPR016181">
    <property type="entry name" value="Acyl_CoA_acyltransferase"/>
</dbReference>
<evidence type="ECO:0000313" key="7">
    <source>
        <dbReference type="Proteomes" id="UP001328107"/>
    </source>
</evidence>
<gene>
    <name evidence="6" type="ORF">PMAYCL1PPCAC_30411</name>
</gene>
<feature type="domain" description="N-acetyltransferase" evidence="5">
    <location>
        <begin position="76"/>
        <end position="215"/>
    </location>
</feature>
<feature type="compositionally biased region" description="Basic and acidic residues" evidence="4">
    <location>
        <begin position="52"/>
        <end position="61"/>
    </location>
</feature>
<dbReference type="Gene3D" id="3.40.630.30">
    <property type="match status" value="1"/>
</dbReference>
<keyword evidence="1" id="KW-0808">Transferase</keyword>
<evidence type="ECO:0000259" key="5">
    <source>
        <dbReference type="PROSITE" id="PS51186"/>
    </source>
</evidence>
<evidence type="ECO:0000256" key="2">
    <source>
        <dbReference type="ARBA" id="ARBA00023315"/>
    </source>
</evidence>
<feature type="non-terminal residue" evidence="6">
    <location>
        <position position="1"/>
    </location>
</feature>
<dbReference type="AlphaFoldDB" id="A0AAN5DB32"/>
<dbReference type="CDD" id="cd04301">
    <property type="entry name" value="NAT_SF"/>
    <property type="match status" value="1"/>
</dbReference>
<dbReference type="PANTHER" id="PTHR45896:SF1">
    <property type="entry name" value="N-ALPHA-ACETYLTRANSFERASE 30"/>
    <property type="match status" value="1"/>
</dbReference>
<dbReference type="Proteomes" id="UP001328107">
    <property type="component" value="Unassembled WGS sequence"/>
</dbReference>
<dbReference type="GO" id="GO:0004596">
    <property type="term" value="F:protein-N-terminal amino-acid acetyltransferase activity"/>
    <property type="evidence" value="ECO:0007669"/>
    <property type="project" value="InterPro"/>
</dbReference>
<sequence length="245" mass="27651">SMPTVSGKASKGSNDAVSDNTVDDALSTLARCLNIASTSSDAPIPTAVEESSWPHDHHTLSDDAPPMAAGDRRNNIRIVQYQDESQIGDVMRLITKDLSEPYSIYTYRYFIHNWPQFCLLAQDTTTDQFVGVIVCKMERTPSLNKMRGYIAMLAVDEAYRKMGVGQIDLPSHLKFLERSKLVQSVRDSLGWQTPAIDSLNIMFPSMVVSRVCYLQRWSSSPPLNQHDRVRDDSTRSPVVLWKRRK</sequence>
<keyword evidence="7" id="KW-1185">Reference proteome</keyword>
<comment type="similarity">
    <text evidence="3">Belongs to the acetyltransferase family. MAK3 subfamily.</text>
</comment>
<dbReference type="PROSITE" id="PS51186">
    <property type="entry name" value="GNAT"/>
    <property type="match status" value="1"/>
</dbReference>
<evidence type="ECO:0000313" key="6">
    <source>
        <dbReference type="EMBL" id="GMR60216.1"/>
    </source>
</evidence>
<dbReference type="EMBL" id="BTRK01000006">
    <property type="protein sequence ID" value="GMR60216.1"/>
    <property type="molecule type" value="Genomic_DNA"/>
</dbReference>
<feature type="region of interest" description="Disordered" evidence="4">
    <location>
        <begin position="44"/>
        <end position="69"/>
    </location>
</feature>
<evidence type="ECO:0000256" key="3">
    <source>
        <dbReference type="ARBA" id="ARBA00024025"/>
    </source>
</evidence>
<evidence type="ECO:0000256" key="1">
    <source>
        <dbReference type="ARBA" id="ARBA00022679"/>
    </source>
</evidence>
<proteinExistence type="inferred from homology"/>
<accession>A0AAN5DB32</accession>
<protein>
    <recommendedName>
        <fullName evidence="5">N-acetyltransferase domain-containing protein</fullName>
    </recommendedName>
</protein>
<dbReference type="InterPro" id="IPR000182">
    <property type="entry name" value="GNAT_dom"/>
</dbReference>
<dbReference type="PANTHER" id="PTHR45896">
    <property type="entry name" value="N-ALPHA-ACETYLTRANSFERASE 30"/>
    <property type="match status" value="1"/>
</dbReference>
<evidence type="ECO:0000256" key="4">
    <source>
        <dbReference type="SAM" id="MobiDB-lite"/>
    </source>
</evidence>
<dbReference type="Pfam" id="PF00583">
    <property type="entry name" value="Acetyltransf_1"/>
    <property type="match status" value="1"/>
</dbReference>
<organism evidence="6 7">
    <name type="scientific">Pristionchus mayeri</name>
    <dbReference type="NCBI Taxonomy" id="1317129"/>
    <lineage>
        <taxon>Eukaryota</taxon>
        <taxon>Metazoa</taxon>
        <taxon>Ecdysozoa</taxon>
        <taxon>Nematoda</taxon>
        <taxon>Chromadorea</taxon>
        <taxon>Rhabditida</taxon>
        <taxon>Rhabditina</taxon>
        <taxon>Diplogasteromorpha</taxon>
        <taxon>Diplogasteroidea</taxon>
        <taxon>Neodiplogasteridae</taxon>
        <taxon>Pristionchus</taxon>
    </lineage>
</organism>
<dbReference type="InterPro" id="IPR044542">
    <property type="entry name" value="NAA30-like"/>
</dbReference>
<dbReference type="GO" id="GO:0031417">
    <property type="term" value="C:NatC complex"/>
    <property type="evidence" value="ECO:0007669"/>
    <property type="project" value="TreeGrafter"/>
</dbReference>
<keyword evidence="2" id="KW-0012">Acyltransferase</keyword>
<reference evidence="7" key="1">
    <citation type="submission" date="2022-10" db="EMBL/GenBank/DDBJ databases">
        <title>Genome assembly of Pristionchus species.</title>
        <authorList>
            <person name="Yoshida K."/>
            <person name="Sommer R.J."/>
        </authorList>
    </citation>
    <scope>NUCLEOTIDE SEQUENCE [LARGE SCALE GENOMIC DNA]</scope>
    <source>
        <strain evidence="7">RS5460</strain>
    </source>
</reference>
<comment type="caution">
    <text evidence="6">The sequence shown here is derived from an EMBL/GenBank/DDBJ whole genome shotgun (WGS) entry which is preliminary data.</text>
</comment>
<dbReference type="SUPFAM" id="SSF55729">
    <property type="entry name" value="Acyl-CoA N-acyltransferases (Nat)"/>
    <property type="match status" value="1"/>
</dbReference>
<name>A0AAN5DB32_9BILA</name>